<feature type="compositionally biased region" description="Polar residues" evidence="1">
    <location>
        <begin position="1"/>
        <end position="15"/>
    </location>
</feature>
<dbReference type="EMBL" id="LSRL02000005">
    <property type="protein sequence ID" value="TDG52068.1"/>
    <property type="molecule type" value="Genomic_DNA"/>
</dbReference>
<protein>
    <submittedName>
        <fullName evidence="2">Uncharacterized protein</fullName>
    </submittedName>
</protein>
<organism evidence="2 3">
    <name type="scientific">Drosophila navojoa</name>
    <name type="common">Fruit fly</name>
    <dbReference type="NCBI Taxonomy" id="7232"/>
    <lineage>
        <taxon>Eukaryota</taxon>
        <taxon>Metazoa</taxon>
        <taxon>Ecdysozoa</taxon>
        <taxon>Arthropoda</taxon>
        <taxon>Hexapoda</taxon>
        <taxon>Insecta</taxon>
        <taxon>Pterygota</taxon>
        <taxon>Neoptera</taxon>
        <taxon>Endopterygota</taxon>
        <taxon>Diptera</taxon>
        <taxon>Brachycera</taxon>
        <taxon>Muscomorpha</taxon>
        <taxon>Ephydroidea</taxon>
        <taxon>Drosophilidae</taxon>
        <taxon>Drosophila</taxon>
    </lineage>
</organism>
<name>A0A484BTF5_DRONA</name>
<gene>
    <name evidence="2" type="ORF">AWZ03_001349</name>
</gene>
<dbReference type="AlphaFoldDB" id="A0A484BTF5"/>
<evidence type="ECO:0000313" key="2">
    <source>
        <dbReference type="EMBL" id="TDG52068.1"/>
    </source>
</evidence>
<reference evidence="2 3" key="1">
    <citation type="journal article" date="2019" name="J. Hered.">
        <title>An Improved Genome Assembly for Drosophila navojoa, the Basal Species in the mojavensis Cluster.</title>
        <authorList>
            <person name="Vanderlinde T."/>
            <person name="Dupim E.G."/>
            <person name="Nazario-Yepiz N.O."/>
            <person name="Carvalho A.B."/>
        </authorList>
    </citation>
    <scope>NUCLEOTIDE SEQUENCE [LARGE SCALE GENOMIC DNA]</scope>
    <source>
        <strain evidence="2">Navoj_Jal97</strain>
        <tissue evidence="2">Whole organism</tissue>
    </source>
</reference>
<feature type="region of interest" description="Disordered" evidence="1">
    <location>
        <begin position="44"/>
        <end position="67"/>
    </location>
</feature>
<comment type="caution">
    <text evidence="2">The sequence shown here is derived from an EMBL/GenBank/DDBJ whole genome shotgun (WGS) entry which is preliminary data.</text>
</comment>
<sequence length="87" mass="9906">MATSTPTSPPAQLSFQQKQKQKQKKQTATIEAAAKPIQNQFSTTLQAAQSQRPVRKQQCESAQLPQQQQQQQQQLQLNWRACQRDLS</sequence>
<evidence type="ECO:0000313" key="3">
    <source>
        <dbReference type="Proteomes" id="UP000295192"/>
    </source>
</evidence>
<accession>A0A484BTF5</accession>
<feature type="region of interest" description="Disordered" evidence="1">
    <location>
        <begin position="1"/>
        <end position="30"/>
    </location>
</feature>
<dbReference type="Proteomes" id="UP000295192">
    <property type="component" value="Unassembled WGS sequence"/>
</dbReference>
<keyword evidence="3" id="KW-1185">Reference proteome</keyword>
<evidence type="ECO:0000256" key="1">
    <source>
        <dbReference type="SAM" id="MobiDB-lite"/>
    </source>
</evidence>
<proteinExistence type="predicted"/>